<organism evidence="1 2">
    <name type="scientific">Cryptosporangium phraense</name>
    <dbReference type="NCBI Taxonomy" id="2593070"/>
    <lineage>
        <taxon>Bacteria</taxon>
        <taxon>Bacillati</taxon>
        <taxon>Actinomycetota</taxon>
        <taxon>Actinomycetes</taxon>
        <taxon>Cryptosporangiales</taxon>
        <taxon>Cryptosporangiaceae</taxon>
        <taxon>Cryptosporangium</taxon>
    </lineage>
</organism>
<dbReference type="EMBL" id="VIRS01000030">
    <property type="protein sequence ID" value="TQS41108.1"/>
    <property type="molecule type" value="Genomic_DNA"/>
</dbReference>
<proteinExistence type="predicted"/>
<dbReference type="SUPFAM" id="SSF54427">
    <property type="entry name" value="NTF2-like"/>
    <property type="match status" value="1"/>
</dbReference>
<name>A0A545AIG3_9ACTN</name>
<evidence type="ECO:0000313" key="2">
    <source>
        <dbReference type="Proteomes" id="UP000317982"/>
    </source>
</evidence>
<dbReference type="Gene3D" id="3.10.450.50">
    <property type="match status" value="1"/>
</dbReference>
<protein>
    <submittedName>
        <fullName evidence="1">DUF4440 domain-containing protein</fullName>
    </submittedName>
</protein>
<dbReference type="AlphaFoldDB" id="A0A545AIG3"/>
<dbReference type="InParanoid" id="A0A545AIG3"/>
<reference evidence="1 2" key="1">
    <citation type="submission" date="2019-07" db="EMBL/GenBank/DDBJ databases">
        <title>Cryptosporangium phraense sp. nov., isolated from plant litter.</title>
        <authorList>
            <person name="Suriyachadkun C."/>
        </authorList>
    </citation>
    <scope>NUCLEOTIDE SEQUENCE [LARGE SCALE GENOMIC DNA]</scope>
    <source>
        <strain evidence="1 2">A-T 5661</strain>
    </source>
</reference>
<accession>A0A545AIG3</accession>
<comment type="caution">
    <text evidence="1">The sequence shown here is derived from an EMBL/GenBank/DDBJ whole genome shotgun (WGS) entry which is preliminary data.</text>
</comment>
<gene>
    <name evidence="1" type="ORF">FL583_31625</name>
</gene>
<dbReference type="OrthoDB" id="582586at2"/>
<dbReference type="InterPro" id="IPR032710">
    <property type="entry name" value="NTF2-like_dom_sf"/>
</dbReference>
<sequence length="150" mass="15878">MTRPTLADPSAQAAAETVARDFAATLQRGGDTMDADEYDRWFADDVLWGSPYGLTLTGFAPLNSVHQRLMDAVRHAPDPDAPAQGAPASVFEVVTAATVAPGVVVTQIRRAALVEGGFSELALYVLVERDGGWWLAAAQNTPVRPAVTAD</sequence>
<dbReference type="Proteomes" id="UP000317982">
    <property type="component" value="Unassembled WGS sequence"/>
</dbReference>
<evidence type="ECO:0000313" key="1">
    <source>
        <dbReference type="EMBL" id="TQS41108.1"/>
    </source>
</evidence>
<dbReference type="RefSeq" id="WP_142708538.1">
    <property type="nucleotide sequence ID" value="NZ_VIRS01000030.1"/>
</dbReference>
<keyword evidence="2" id="KW-1185">Reference proteome</keyword>